<dbReference type="PANTHER" id="PTHR30069:SF46">
    <property type="entry name" value="OAR PROTEIN"/>
    <property type="match status" value="1"/>
</dbReference>
<reference evidence="12" key="1">
    <citation type="submission" date="2016-10" db="EMBL/GenBank/DDBJ databases">
        <authorList>
            <person name="Varghese N."/>
            <person name="Submissions S."/>
        </authorList>
    </citation>
    <scope>NUCLEOTIDE SEQUENCE [LARGE SCALE GENOMIC DNA]</scope>
    <source>
        <strain evidence="12">CGMCC 1.3431</strain>
    </source>
</reference>
<comment type="subcellular location">
    <subcellularLocation>
        <location evidence="1 7">Cell outer membrane</location>
        <topology evidence="1 7">Multi-pass membrane protein</topology>
    </subcellularLocation>
</comment>
<keyword evidence="4 7" id="KW-0812">Transmembrane</keyword>
<dbReference type="InterPro" id="IPR039426">
    <property type="entry name" value="TonB-dep_rcpt-like"/>
</dbReference>
<dbReference type="Gene3D" id="2.170.130.10">
    <property type="entry name" value="TonB-dependent receptor, plug domain"/>
    <property type="match status" value="1"/>
</dbReference>
<evidence type="ECO:0000256" key="4">
    <source>
        <dbReference type="ARBA" id="ARBA00022692"/>
    </source>
</evidence>
<keyword evidence="8" id="KW-0732">Signal</keyword>
<dbReference type="GO" id="GO:0009279">
    <property type="term" value="C:cell outer membrane"/>
    <property type="evidence" value="ECO:0007669"/>
    <property type="project" value="UniProtKB-SubCell"/>
</dbReference>
<dbReference type="Gene3D" id="2.40.170.20">
    <property type="entry name" value="TonB-dependent receptor, beta-barrel domain"/>
    <property type="match status" value="1"/>
</dbReference>
<dbReference type="AlphaFoldDB" id="A0A1G4PXB3"/>
<evidence type="ECO:0000256" key="1">
    <source>
        <dbReference type="ARBA" id="ARBA00004571"/>
    </source>
</evidence>
<dbReference type="PANTHER" id="PTHR30069">
    <property type="entry name" value="TONB-DEPENDENT OUTER MEMBRANE RECEPTOR"/>
    <property type="match status" value="1"/>
</dbReference>
<keyword evidence="5 7" id="KW-0472">Membrane</keyword>
<evidence type="ECO:0000256" key="3">
    <source>
        <dbReference type="ARBA" id="ARBA00022452"/>
    </source>
</evidence>
<keyword evidence="3 7" id="KW-1134">Transmembrane beta strand</keyword>
<proteinExistence type="inferred from homology"/>
<dbReference type="Pfam" id="PF25183">
    <property type="entry name" value="OMP_b-brl_4"/>
    <property type="match status" value="1"/>
</dbReference>
<keyword evidence="11" id="KW-0675">Receptor</keyword>
<dbReference type="Proteomes" id="UP000199150">
    <property type="component" value="Unassembled WGS sequence"/>
</dbReference>
<evidence type="ECO:0000259" key="9">
    <source>
        <dbReference type="Pfam" id="PF07715"/>
    </source>
</evidence>
<evidence type="ECO:0000256" key="2">
    <source>
        <dbReference type="ARBA" id="ARBA00022448"/>
    </source>
</evidence>
<dbReference type="InterPro" id="IPR008969">
    <property type="entry name" value="CarboxyPept-like_regulatory"/>
</dbReference>
<keyword evidence="12" id="KW-1185">Reference proteome</keyword>
<feature type="signal peptide" evidence="8">
    <location>
        <begin position="1"/>
        <end position="19"/>
    </location>
</feature>
<dbReference type="GO" id="GO:0015344">
    <property type="term" value="F:siderophore uptake transmembrane transporter activity"/>
    <property type="evidence" value="ECO:0007669"/>
    <property type="project" value="TreeGrafter"/>
</dbReference>
<dbReference type="Pfam" id="PF13620">
    <property type="entry name" value="CarboxypepD_reg"/>
    <property type="match status" value="1"/>
</dbReference>
<keyword evidence="6 7" id="KW-0998">Cell outer membrane</keyword>
<gene>
    <name evidence="11" type="ORF">SAMN02927928_0742</name>
</gene>
<organism evidence="11 12">
    <name type="scientific">Asticcacaulis taihuensis</name>
    <dbReference type="NCBI Taxonomy" id="260084"/>
    <lineage>
        <taxon>Bacteria</taxon>
        <taxon>Pseudomonadati</taxon>
        <taxon>Pseudomonadota</taxon>
        <taxon>Alphaproteobacteria</taxon>
        <taxon>Caulobacterales</taxon>
        <taxon>Caulobacteraceae</taxon>
        <taxon>Asticcacaulis</taxon>
    </lineage>
</organism>
<dbReference type="Pfam" id="PF07715">
    <property type="entry name" value="Plug"/>
    <property type="match status" value="1"/>
</dbReference>
<sequence length="1047" mass="113176">MKKLSLRSGLLATTTICGAALSTMAGGALVATVATMLPAVAQAQDYTSGALLGTVTDSGGAPVAGATVTLTSSAQGQSRTLTTNASGQFSAIGLLPGEYTYTVSANGYDDATGTATIVISQEVRYDIALNSTGATQTVVVKGKRVRQDFTKTTTGLTVDLDTLVSQQPIARNLNAVTLLAPTVTRGQTGNGGFEKSSSFGGGSVAENAYYIDGLNITNPDTYVGGNQVPFDFYKTIEVKTGGYAAEFGRATGGVVNATTKSGTNEFMFAIHGNYAPKDLGADQLDTYSYTGKFDKTQENSLSVEMGGPLIKDHLFAYGLYQMNDNVRETGNFRTGAFTRLKNQDPFLGAKLDAYFTPTQRLSLTYFDTSREEIGDVYDFDGETVGNQTDRTVETLGGESYVLNYNGQLTDWFTISAAYGDTKDADNFLPGNLTDYNVASYYGTDGIYTGGSETISSAQPSLSVSVDNVERKFYRFDGDMRFELAGRHHVRFGYDHEENTMEKISTLVGTQPVSYSYETNPDSSVYGTAGAPAVGSTDPNSVLHVIYEFLGGNVSAENSAWYIQDSWDITPTFNVQVGVRNDDFTQNNLSGQRYLNLTGNIGPRLGFSWTPDTDGNWKVYGSYGSNFIPPAMNLGYRGKDLYFEALFAQPAGGWDIDPSTGLPTSVGAPVVDIPTGFSAPCPDTPASASINSAPGLSSYVVGTAACNVHGNGSQEGATSKTSIGLQATEEDEIILGTTYRFNDMWTFGLSYINRDLKRISEDSDFQTAIIDYLDANGLDSSIYTDGTISNSYYVWNVGDHDVTINLKQPLAGETETRTITLTADQLGHYHDPKRNYQALVFDWKRAFDGKWGLQGSYTWSRSYGNYEGTVKSEVGNSQQDDAGATIAFDSPGFEDYATGLLPNDRTHTLKVWGSYAFTPNFMIGANVLVQSPAHFSCLGYHPTDPYAGSYGPYSHYCGGVGAVQGKGLKSDWTKNLDLSFRYTVPEKYAIGGNLVLRADIFNVFDNHQILQRRLTYETTGVGVVSSNYGKTTYYNTPRYVRLGFDLSY</sequence>
<dbReference type="InterPro" id="IPR037066">
    <property type="entry name" value="Plug_dom_sf"/>
</dbReference>
<comment type="similarity">
    <text evidence="7">Belongs to the TonB-dependent receptor family.</text>
</comment>
<feature type="domain" description="TonB-dependent receptor plug" evidence="9">
    <location>
        <begin position="166"/>
        <end position="254"/>
    </location>
</feature>
<dbReference type="SUPFAM" id="SSF56935">
    <property type="entry name" value="Porins"/>
    <property type="match status" value="1"/>
</dbReference>
<evidence type="ECO:0000313" key="12">
    <source>
        <dbReference type="Proteomes" id="UP000199150"/>
    </source>
</evidence>
<keyword evidence="2 7" id="KW-0813">Transport</keyword>
<evidence type="ECO:0000256" key="8">
    <source>
        <dbReference type="SAM" id="SignalP"/>
    </source>
</evidence>
<dbReference type="RefSeq" id="WP_170828175.1">
    <property type="nucleotide sequence ID" value="NZ_CBCRYE010000001.1"/>
</dbReference>
<dbReference type="InterPro" id="IPR012910">
    <property type="entry name" value="Plug_dom"/>
</dbReference>
<dbReference type="STRING" id="260084.SAMN02927928_0742"/>
<evidence type="ECO:0000256" key="5">
    <source>
        <dbReference type="ARBA" id="ARBA00023136"/>
    </source>
</evidence>
<dbReference type="PROSITE" id="PS52016">
    <property type="entry name" value="TONB_DEPENDENT_REC_3"/>
    <property type="match status" value="1"/>
</dbReference>
<feature type="domain" description="TonB-dependent transporter Oar-like beta-barrel" evidence="10">
    <location>
        <begin position="594"/>
        <end position="915"/>
    </location>
</feature>
<name>A0A1G4PXB3_9CAUL</name>
<dbReference type="EMBL" id="FMTS01000001">
    <property type="protein sequence ID" value="SCW36926.1"/>
    <property type="molecule type" value="Genomic_DNA"/>
</dbReference>
<evidence type="ECO:0000259" key="10">
    <source>
        <dbReference type="Pfam" id="PF25183"/>
    </source>
</evidence>
<evidence type="ECO:0000256" key="7">
    <source>
        <dbReference type="PROSITE-ProRule" id="PRU01360"/>
    </source>
</evidence>
<evidence type="ECO:0000313" key="11">
    <source>
        <dbReference type="EMBL" id="SCW36926.1"/>
    </source>
</evidence>
<dbReference type="GO" id="GO:0044718">
    <property type="term" value="P:siderophore transmembrane transport"/>
    <property type="evidence" value="ECO:0007669"/>
    <property type="project" value="TreeGrafter"/>
</dbReference>
<dbReference type="SUPFAM" id="SSF49464">
    <property type="entry name" value="Carboxypeptidase regulatory domain-like"/>
    <property type="match status" value="1"/>
</dbReference>
<dbReference type="Gene3D" id="2.60.40.1120">
    <property type="entry name" value="Carboxypeptidase-like, regulatory domain"/>
    <property type="match status" value="1"/>
</dbReference>
<protein>
    <submittedName>
        <fullName evidence="11">TonB-dependent Receptor Plug Domain</fullName>
    </submittedName>
</protein>
<evidence type="ECO:0000256" key="6">
    <source>
        <dbReference type="ARBA" id="ARBA00023237"/>
    </source>
</evidence>
<feature type="chain" id="PRO_5011723442" evidence="8">
    <location>
        <begin position="20"/>
        <end position="1047"/>
    </location>
</feature>
<dbReference type="InterPro" id="IPR036942">
    <property type="entry name" value="Beta-barrel_TonB_sf"/>
</dbReference>
<accession>A0A1G4PXB3</accession>
<dbReference type="InterPro" id="IPR057601">
    <property type="entry name" value="Oar-like_b-barrel"/>
</dbReference>